<dbReference type="PANTHER" id="PTHR39157:SF1">
    <property type="entry name" value="DOXX FAMILY PROTEIN"/>
    <property type="match status" value="1"/>
</dbReference>
<evidence type="ECO:0000259" key="2">
    <source>
        <dbReference type="Pfam" id="PF04173"/>
    </source>
</evidence>
<evidence type="ECO:0000313" key="3">
    <source>
        <dbReference type="EMBL" id="SNR51175.1"/>
    </source>
</evidence>
<proteinExistence type="predicted"/>
<dbReference type="PANTHER" id="PTHR39157">
    <property type="entry name" value="INTEGRAL MEMBRANE PROTEIN-RELATED"/>
    <property type="match status" value="1"/>
</dbReference>
<feature type="transmembrane region" description="Helical" evidence="1">
    <location>
        <begin position="189"/>
        <end position="208"/>
    </location>
</feature>
<keyword evidence="4" id="KW-1185">Reference proteome</keyword>
<reference evidence="3 4" key="1">
    <citation type="submission" date="2017-06" db="EMBL/GenBank/DDBJ databases">
        <authorList>
            <person name="Kim H.J."/>
            <person name="Triplett B.A."/>
        </authorList>
    </citation>
    <scope>NUCLEOTIDE SEQUENCE [LARGE SCALE GENOMIC DNA]</scope>
    <source>
        <strain evidence="3 4">DSM 8800</strain>
    </source>
</reference>
<evidence type="ECO:0000313" key="4">
    <source>
        <dbReference type="Proteomes" id="UP000198397"/>
    </source>
</evidence>
<accession>A0A238WX28</accession>
<feature type="transmembrane region" description="Helical" evidence="1">
    <location>
        <begin position="64"/>
        <end position="81"/>
    </location>
</feature>
<dbReference type="Proteomes" id="UP000198397">
    <property type="component" value="Unassembled WGS sequence"/>
</dbReference>
<dbReference type="Pfam" id="PF04173">
    <property type="entry name" value="DoxD"/>
    <property type="match status" value="1"/>
</dbReference>
<keyword evidence="1" id="KW-0812">Transmembrane</keyword>
<dbReference type="EMBL" id="FZNQ01000011">
    <property type="protein sequence ID" value="SNR51175.1"/>
    <property type="molecule type" value="Genomic_DNA"/>
</dbReference>
<feature type="transmembrane region" description="Helical" evidence="1">
    <location>
        <begin position="152"/>
        <end position="169"/>
    </location>
</feature>
<dbReference type="AlphaFoldDB" id="A0A238WX28"/>
<keyword evidence="1" id="KW-0472">Membrane</keyword>
<organism evidence="3 4">
    <name type="scientific">Halorubrum vacuolatum</name>
    <name type="common">Natronobacterium vacuolatum</name>
    <dbReference type="NCBI Taxonomy" id="63740"/>
    <lineage>
        <taxon>Archaea</taxon>
        <taxon>Methanobacteriati</taxon>
        <taxon>Methanobacteriota</taxon>
        <taxon>Stenosarchaea group</taxon>
        <taxon>Halobacteria</taxon>
        <taxon>Halobacteriales</taxon>
        <taxon>Haloferacaceae</taxon>
        <taxon>Halorubrum</taxon>
    </lineage>
</organism>
<gene>
    <name evidence="3" type="ORF">SAMN06264855_11119</name>
</gene>
<name>A0A238WX28_HALVU</name>
<keyword evidence="1" id="KW-1133">Transmembrane helix</keyword>
<feature type="domain" description="TQO small subunit DoxD" evidence="2">
    <location>
        <begin position="71"/>
        <end position="175"/>
    </location>
</feature>
<sequence>MKRLAQIHLLPLVTAGTDHLLDLFGFLPEGDDPFGVSTQDLRPLGELFILNFGRSVEFNYSETWLAYSMLGLRLVMAWVFLQAGLEKLLDGGIGDPLAWSSAGFLQNAVPEANPLQGLFLWFANFSTIIDPLVIFGQILIGLALLFGVFFRFAALMGAIQMAMFWTAAWQGGLMEGFPVENGYFIDSSFVYMLLLFGLGAWGAGRLLGVDRALEGTAFVQNNPWMRYLLG</sequence>
<protein>
    <submittedName>
        <fullName evidence="3">Thiosulfate dehydrogenase [quinone] large subunit</fullName>
    </submittedName>
</protein>
<dbReference type="InterPro" id="IPR007301">
    <property type="entry name" value="DoxD"/>
</dbReference>
<dbReference type="GO" id="GO:0016020">
    <property type="term" value="C:membrane"/>
    <property type="evidence" value="ECO:0007669"/>
    <property type="project" value="UniProtKB-SubCell"/>
</dbReference>
<feature type="transmembrane region" description="Helical" evidence="1">
    <location>
        <begin position="118"/>
        <end position="145"/>
    </location>
</feature>
<evidence type="ECO:0000256" key="1">
    <source>
        <dbReference type="SAM" id="Phobius"/>
    </source>
</evidence>